<dbReference type="OrthoDB" id="6378451at2759"/>
<accession>A0A4C1WNY5</accession>
<feature type="signal peptide" evidence="1">
    <location>
        <begin position="1"/>
        <end position="17"/>
    </location>
</feature>
<evidence type="ECO:0000313" key="2">
    <source>
        <dbReference type="EMBL" id="GBP52570.1"/>
    </source>
</evidence>
<feature type="chain" id="PRO_5020035674" evidence="1">
    <location>
        <begin position="18"/>
        <end position="232"/>
    </location>
</feature>
<evidence type="ECO:0000256" key="1">
    <source>
        <dbReference type="SAM" id="SignalP"/>
    </source>
</evidence>
<dbReference type="EMBL" id="BGZK01000606">
    <property type="protein sequence ID" value="GBP52570.1"/>
    <property type="molecule type" value="Genomic_DNA"/>
</dbReference>
<dbReference type="Proteomes" id="UP000299102">
    <property type="component" value="Unassembled WGS sequence"/>
</dbReference>
<evidence type="ECO:0000313" key="3">
    <source>
        <dbReference type="Proteomes" id="UP000299102"/>
    </source>
</evidence>
<sequence>MCLLRIYLILVLKATDSRITEKRSYYVPQQSAATAAQIRFAEENKYDDTGPGAKEPQAAYKTFKTLEDALIAYLDDPDTKLPESEMIKAYKKLLSQKDYKSYPKHQTQAIFLTKYQNNHPNKYYTSKIASVFPAIESKYSSPLRRAGDLELEVKDRPRPFKLEKVKDASPVYADEEKPEDDPDPEYTYSYGVHVSIDGYFSVNLSSTNLDLVRIQRIAMIKVCVGRSSPILE</sequence>
<comment type="caution">
    <text evidence="2">The sequence shown here is derived from an EMBL/GenBank/DDBJ whole genome shotgun (WGS) entry which is preliminary data.</text>
</comment>
<keyword evidence="3" id="KW-1185">Reference proteome</keyword>
<gene>
    <name evidence="2" type="ORF">EVAR_35759_1</name>
</gene>
<organism evidence="2 3">
    <name type="scientific">Eumeta variegata</name>
    <name type="common">Bagworm moth</name>
    <name type="synonym">Eumeta japonica</name>
    <dbReference type="NCBI Taxonomy" id="151549"/>
    <lineage>
        <taxon>Eukaryota</taxon>
        <taxon>Metazoa</taxon>
        <taxon>Ecdysozoa</taxon>
        <taxon>Arthropoda</taxon>
        <taxon>Hexapoda</taxon>
        <taxon>Insecta</taxon>
        <taxon>Pterygota</taxon>
        <taxon>Neoptera</taxon>
        <taxon>Endopterygota</taxon>
        <taxon>Lepidoptera</taxon>
        <taxon>Glossata</taxon>
        <taxon>Ditrysia</taxon>
        <taxon>Tineoidea</taxon>
        <taxon>Psychidae</taxon>
        <taxon>Oiketicinae</taxon>
        <taxon>Eumeta</taxon>
    </lineage>
</organism>
<protein>
    <submittedName>
        <fullName evidence="2">Uncharacterized protein</fullName>
    </submittedName>
</protein>
<proteinExistence type="predicted"/>
<dbReference type="AlphaFoldDB" id="A0A4C1WNY5"/>
<name>A0A4C1WNY5_EUMVA</name>
<reference evidence="2 3" key="1">
    <citation type="journal article" date="2019" name="Commun. Biol.">
        <title>The bagworm genome reveals a unique fibroin gene that provides high tensile strength.</title>
        <authorList>
            <person name="Kono N."/>
            <person name="Nakamura H."/>
            <person name="Ohtoshi R."/>
            <person name="Tomita M."/>
            <person name="Numata K."/>
            <person name="Arakawa K."/>
        </authorList>
    </citation>
    <scope>NUCLEOTIDE SEQUENCE [LARGE SCALE GENOMIC DNA]</scope>
</reference>
<keyword evidence="1" id="KW-0732">Signal</keyword>